<evidence type="ECO:0000313" key="13">
    <source>
        <dbReference type="Proteomes" id="UP001326715"/>
    </source>
</evidence>
<name>A0A1K1RSJ1_9BACT</name>
<gene>
    <name evidence="10" type="ORF">SAMN05661012_04193</name>
    <name evidence="11" type="ORF">SR876_10775</name>
</gene>
<evidence type="ECO:0000256" key="2">
    <source>
        <dbReference type="ARBA" id="ARBA00007613"/>
    </source>
</evidence>
<keyword evidence="9" id="KW-1133">Transmembrane helix</keyword>
<dbReference type="GO" id="GO:1990281">
    <property type="term" value="C:efflux pump complex"/>
    <property type="evidence" value="ECO:0007669"/>
    <property type="project" value="TreeGrafter"/>
</dbReference>
<organism evidence="10 12">
    <name type="scientific">Chitinophaga sancti</name>
    <dbReference type="NCBI Taxonomy" id="1004"/>
    <lineage>
        <taxon>Bacteria</taxon>
        <taxon>Pseudomonadati</taxon>
        <taxon>Bacteroidota</taxon>
        <taxon>Chitinophagia</taxon>
        <taxon>Chitinophagales</taxon>
        <taxon>Chitinophagaceae</taxon>
        <taxon>Chitinophaga</taxon>
    </lineage>
</organism>
<keyword evidence="13" id="KW-1185">Reference proteome</keyword>
<dbReference type="GO" id="GO:0015288">
    <property type="term" value="F:porin activity"/>
    <property type="evidence" value="ECO:0007669"/>
    <property type="project" value="TreeGrafter"/>
</dbReference>
<evidence type="ECO:0000256" key="5">
    <source>
        <dbReference type="ARBA" id="ARBA00022692"/>
    </source>
</evidence>
<evidence type="ECO:0000256" key="6">
    <source>
        <dbReference type="ARBA" id="ARBA00023136"/>
    </source>
</evidence>
<dbReference type="InterPro" id="IPR003423">
    <property type="entry name" value="OMP_efflux"/>
</dbReference>
<reference evidence="10 12" key="1">
    <citation type="submission" date="2016-11" db="EMBL/GenBank/DDBJ databases">
        <authorList>
            <person name="Jaros S."/>
            <person name="Januszkiewicz K."/>
            <person name="Wedrychowicz H."/>
        </authorList>
    </citation>
    <scope>NUCLEOTIDE SEQUENCE [LARGE SCALE GENOMIC DNA]</scope>
    <source>
        <strain evidence="10 12">DSM 784</strain>
    </source>
</reference>
<accession>A0A1K1RSJ1</accession>
<comment type="subcellular location">
    <subcellularLocation>
        <location evidence="1">Cell outer membrane</location>
    </subcellularLocation>
</comment>
<dbReference type="STRING" id="1004.SAMN05661012_04193"/>
<dbReference type="SUPFAM" id="SSF56954">
    <property type="entry name" value="Outer membrane efflux proteins (OEP)"/>
    <property type="match status" value="1"/>
</dbReference>
<dbReference type="EMBL" id="FPIZ01000014">
    <property type="protein sequence ID" value="SFW75112.1"/>
    <property type="molecule type" value="Genomic_DNA"/>
</dbReference>
<dbReference type="GO" id="GO:0015562">
    <property type="term" value="F:efflux transmembrane transporter activity"/>
    <property type="evidence" value="ECO:0007669"/>
    <property type="project" value="InterPro"/>
</dbReference>
<keyword evidence="5 9" id="KW-0812">Transmembrane</keyword>
<proteinExistence type="inferred from homology"/>
<evidence type="ECO:0000313" key="10">
    <source>
        <dbReference type="EMBL" id="SFW75112.1"/>
    </source>
</evidence>
<evidence type="ECO:0000256" key="9">
    <source>
        <dbReference type="SAM" id="Phobius"/>
    </source>
</evidence>
<evidence type="ECO:0000256" key="1">
    <source>
        <dbReference type="ARBA" id="ARBA00004442"/>
    </source>
</evidence>
<dbReference type="Proteomes" id="UP001326715">
    <property type="component" value="Chromosome"/>
</dbReference>
<dbReference type="PANTHER" id="PTHR30026">
    <property type="entry name" value="OUTER MEMBRANE PROTEIN TOLC"/>
    <property type="match status" value="1"/>
</dbReference>
<dbReference type="Proteomes" id="UP000183788">
    <property type="component" value="Unassembled WGS sequence"/>
</dbReference>
<feature type="coiled-coil region" evidence="8">
    <location>
        <begin position="66"/>
        <end position="93"/>
    </location>
</feature>
<keyword evidence="7" id="KW-0998">Cell outer membrane</keyword>
<keyword evidence="3" id="KW-0813">Transport</keyword>
<keyword evidence="6 9" id="KW-0472">Membrane</keyword>
<dbReference type="Gene3D" id="1.20.1600.10">
    <property type="entry name" value="Outer membrane efflux proteins (OEP)"/>
    <property type="match status" value="1"/>
</dbReference>
<evidence type="ECO:0000313" key="11">
    <source>
        <dbReference type="EMBL" id="WQG91990.1"/>
    </source>
</evidence>
<sequence>MRDTIIAIVVTLTVIILIGLDFISQYQIQSQQDNFKCSQYVWPYSFYVGVQLNIPIFNGFKNGYKAKQSTIALQELQNAAERLNSKVLLEYRKAGRDYKEAIAKVKIQQDVLHAAESSLSFINGRYQKGMNRYQDVLDAQLIVMQAKNNYNKAAYDVYVALFEKNMALGNL</sequence>
<comment type="similarity">
    <text evidence="2">Belongs to the outer membrane factor (OMF) (TC 1.B.17) family.</text>
</comment>
<dbReference type="PANTHER" id="PTHR30026:SF20">
    <property type="entry name" value="OUTER MEMBRANE PROTEIN TOLC"/>
    <property type="match status" value="1"/>
</dbReference>
<evidence type="ECO:0000256" key="7">
    <source>
        <dbReference type="ARBA" id="ARBA00023237"/>
    </source>
</evidence>
<dbReference type="AlphaFoldDB" id="A0A1K1RSJ1"/>
<dbReference type="Pfam" id="PF02321">
    <property type="entry name" value="OEP"/>
    <property type="match status" value="1"/>
</dbReference>
<evidence type="ECO:0000313" key="12">
    <source>
        <dbReference type="Proteomes" id="UP000183788"/>
    </source>
</evidence>
<protein>
    <submittedName>
        <fullName evidence="10">Outer membrane efflux protein</fullName>
    </submittedName>
    <submittedName>
        <fullName evidence="11">TolC family protein</fullName>
    </submittedName>
</protein>
<dbReference type="InterPro" id="IPR051906">
    <property type="entry name" value="TolC-like"/>
</dbReference>
<dbReference type="OrthoDB" id="367883at2"/>
<evidence type="ECO:0000256" key="8">
    <source>
        <dbReference type="SAM" id="Coils"/>
    </source>
</evidence>
<dbReference type="GO" id="GO:0009279">
    <property type="term" value="C:cell outer membrane"/>
    <property type="evidence" value="ECO:0007669"/>
    <property type="project" value="UniProtKB-SubCell"/>
</dbReference>
<feature type="transmembrane region" description="Helical" evidence="9">
    <location>
        <begin position="6"/>
        <end position="23"/>
    </location>
</feature>
<keyword evidence="4" id="KW-1134">Transmembrane beta strand</keyword>
<reference evidence="11 13" key="2">
    <citation type="submission" date="2023-11" db="EMBL/GenBank/DDBJ databases">
        <title>MicrobeMod: A computational toolkit for identifying prokaryotic methylation and restriction-modification with nanopore sequencing.</title>
        <authorList>
            <person name="Crits-Christoph A."/>
            <person name="Kang S.C."/>
            <person name="Lee H."/>
            <person name="Ostrov N."/>
        </authorList>
    </citation>
    <scope>NUCLEOTIDE SEQUENCE [LARGE SCALE GENOMIC DNA]</scope>
    <source>
        <strain evidence="11 13">ATCC 23090</strain>
    </source>
</reference>
<evidence type="ECO:0000256" key="3">
    <source>
        <dbReference type="ARBA" id="ARBA00022448"/>
    </source>
</evidence>
<dbReference type="RefSeq" id="WP_072363190.1">
    <property type="nucleotide sequence ID" value="NZ_CP139972.1"/>
</dbReference>
<keyword evidence="8" id="KW-0175">Coiled coil</keyword>
<dbReference type="EMBL" id="CP140154">
    <property type="protein sequence ID" value="WQG91990.1"/>
    <property type="molecule type" value="Genomic_DNA"/>
</dbReference>
<evidence type="ECO:0000256" key="4">
    <source>
        <dbReference type="ARBA" id="ARBA00022452"/>
    </source>
</evidence>